<evidence type="ECO:0000256" key="3">
    <source>
        <dbReference type="SAM" id="MobiDB-lite"/>
    </source>
</evidence>
<dbReference type="InterPro" id="IPR000086">
    <property type="entry name" value="NUDIX_hydrolase_dom"/>
</dbReference>
<dbReference type="InterPro" id="IPR015797">
    <property type="entry name" value="NUDIX_hydrolase-like_dom_sf"/>
</dbReference>
<feature type="domain" description="Nudix hydrolase" evidence="4">
    <location>
        <begin position="93"/>
        <end position="218"/>
    </location>
</feature>
<evidence type="ECO:0000259" key="4">
    <source>
        <dbReference type="PROSITE" id="PS51462"/>
    </source>
</evidence>
<dbReference type="InterPro" id="IPR059176">
    <property type="entry name" value="UDP-X_N"/>
</dbReference>
<dbReference type="Proteomes" id="UP000410049">
    <property type="component" value="Unassembled WGS sequence"/>
</dbReference>
<reference evidence="5 6" key="1">
    <citation type="journal article" date="2019" name="Syst. Appl. Microbiol.">
        <title>Characterization of Bifidobacterium species in feaces of the Egyptian fruit bat: Description of B. vespertilionis sp. nov. and B. rousetti sp. nov.</title>
        <authorList>
            <person name="Modesto M."/>
            <person name="Satti M."/>
            <person name="Watanabe K."/>
            <person name="Puglisi E."/>
            <person name="Morelli L."/>
            <person name="Huang C.-H."/>
            <person name="Liou J.-S."/>
            <person name="Miyashita M."/>
            <person name="Tamura T."/>
            <person name="Saito S."/>
            <person name="Mori K."/>
            <person name="Huang L."/>
            <person name="Sciavilla P."/>
            <person name="Sandri C."/>
            <person name="Spiezio C."/>
            <person name="Vitali F."/>
            <person name="Cavalieri D."/>
            <person name="Perpetuini G."/>
            <person name="Tofalo R."/>
            <person name="Bonetti A."/>
            <person name="Arita M."/>
            <person name="Mattarelli P."/>
        </authorList>
    </citation>
    <scope>NUCLEOTIDE SEQUENCE [LARGE SCALE GENOMIC DNA]</scope>
    <source>
        <strain evidence="5 6">RST17</strain>
    </source>
</reference>
<dbReference type="PROSITE" id="PS51462">
    <property type="entry name" value="NUDIX"/>
    <property type="match status" value="1"/>
</dbReference>
<dbReference type="SUPFAM" id="SSF55811">
    <property type="entry name" value="Nudix"/>
    <property type="match status" value="1"/>
</dbReference>
<dbReference type="GO" id="GO:0016787">
    <property type="term" value="F:hydrolase activity"/>
    <property type="evidence" value="ECO:0007669"/>
    <property type="project" value="UniProtKB-KW"/>
</dbReference>
<comment type="cofactor">
    <cofactor evidence="1">
        <name>Mg(2+)</name>
        <dbReference type="ChEBI" id="CHEBI:18420"/>
    </cofactor>
</comment>
<dbReference type="PANTHER" id="PTHR43046">
    <property type="entry name" value="GDP-MANNOSE MANNOSYL HYDROLASE"/>
    <property type="match status" value="1"/>
</dbReference>
<dbReference type="RefSeq" id="WP_150379034.1">
    <property type="nucleotide sequence ID" value="NZ_RZUH01000003.1"/>
</dbReference>
<organism evidence="5 6">
    <name type="scientific">Bifidobacterium myosotis</name>
    <dbReference type="NCBI Taxonomy" id="1630166"/>
    <lineage>
        <taxon>Bacteria</taxon>
        <taxon>Bacillati</taxon>
        <taxon>Actinomycetota</taxon>
        <taxon>Actinomycetes</taxon>
        <taxon>Bifidobacteriales</taxon>
        <taxon>Bifidobacteriaceae</taxon>
        <taxon>Bifidobacterium</taxon>
    </lineage>
</organism>
<accession>A0A5M9ZLK2</accession>
<gene>
    <name evidence="5" type="ORF">EMO91_04910</name>
</gene>
<evidence type="ECO:0000313" key="6">
    <source>
        <dbReference type="Proteomes" id="UP000410049"/>
    </source>
</evidence>
<name>A0A5M9ZLK2_9BIFI</name>
<dbReference type="EMBL" id="RZUH01000003">
    <property type="protein sequence ID" value="KAA8828491.1"/>
    <property type="molecule type" value="Genomic_DNA"/>
</dbReference>
<evidence type="ECO:0000256" key="1">
    <source>
        <dbReference type="ARBA" id="ARBA00001946"/>
    </source>
</evidence>
<dbReference type="PANTHER" id="PTHR43046:SF16">
    <property type="entry name" value="ADP-RIBOSE PYROPHOSPHATASE YJHB-RELATED"/>
    <property type="match status" value="1"/>
</dbReference>
<dbReference type="CDD" id="cd18889">
    <property type="entry name" value="NUDIX_ADPRase"/>
    <property type="match status" value="1"/>
</dbReference>
<protein>
    <submittedName>
        <fullName evidence="5">NUDIX domain-containing protein</fullName>
    </submittedName>
</protein>
<feature type="region of interest" description="Disordered" evidence="3">
    <location>
        <begin position="1"/>
        <end position="29"/>
    </location>
</feature>
<dbReference type="Pfam" id="PF00293">
    <property type="entry name" value="NUDIX"/>
    <property type="match status" value="1"/>
</dbReference>
<keyword evidence="2" id="KW-0378">Hydrolase</keyword>
<proteinExistence type="predicted"/>
<dbReference type="Pfam" id="PF12535">
    <property type="entry name" value="Nudix_N"/>
    <property type="match status" value="1"/>
</dbReference>
<sequence>MNSEQSDINNLARKNPPDTAHGHTDRHPRGPLLDWAVELQSLAQAGLAYATSPYDVERYQHIRDIAAEMLAAQADMPLEKVKNLFCNEIGYQTPKLDTRAAIFEDDRILLVRENNGTWSLPGGWVDIDQSVRENTIKEAKEESGLDVTADKVIAIQDRAKHNLPPYAYGVCKIFVLCTRVGGQFEPNIETTETCYFSEGDLPKLAEEKNNTEQISMCFAAHRDPNWVTIFE</sequence>
<dbReference type="Gene3D" id="6.10.250.1120">
    <property type="match status" value="1"/>
</dbReference>
<evidence type="ECO:0000313" key="5">
    <source>
        <dbReference type="EMBL" id="KAA8828491.1"/>
    </source>
</evidence>
<dbReference type="AlphaFoldDB" id="A0A5M9ZLK2"/>
<evidence type="ECO:0000256" key="2">
    <source>
        <dbReference type="ARBA" id="ARBA00022801"/>
    </source>
</evidence>
<comment type="caution">
    <text evidence="5">The sequence shown here is derived from an EMBL/GenBank/DDBJ whole genome shotgun (WGS) entry which is preliminary data.</text>
</comment>
<dbReference type="Gene3D" id="3.90.79.10">
    <property type="entry name" value="Nucleoside Triphosphate Pyrophosphohydrolase"/>
    <property type="match status" value="1"/>
</dbReference>